<gene>
    <name evidence="1" type="ORF">TNIN_185351</name>
</gene>
<organism evidence="1 2">
    <name type="scientific">Trichonephila inaurata madagascariensis</name>
    <dbReference type="NCBI Taxonomy" id="2747483"/>
    <lineage>
        <taxon>Eukaryota</taxon>
        <taxon>Metazoa</taxon>
        <taxon>Ecdysozoa</taxon>
        <taxon>Arthropoda</taxon>
        <taxon>Chelicerata</taxon>
        <taxon>Arachnida</taxon>
        <taxon>Araneae</taxon>
        <taxon>Araneomorphae</taxon>
        <taxon>Entelegynae</taxon>
        <taxon>Araneoidea</taxon>
        <taxon>Nephilidae</taxon>
        <taxon>Trichonephila</taxon>
        <taxon>Trichonephila inaurata</taxon>
    </lineage>
</organism>
<dbReference type="AlphaFoldDB" id="A0A8X7BV34"/>
<reference evidence="1" key="1">
    <citation type="submission" date="2020-08" db="EMBL/GenBank/DDBJ databases">
        <title>Multicomponent nature underlies the extraordinary mechanical properties of spider dragline silk.</title>
        <authorList>
            <person name="Kono N."/>
            <person name="Nakamura H."/>
            <person name="Mori M."/>
            <person name="Yoshida Y."/>
            <person name="Ohtoshi R."/>
            <person name="Malay A.D."/>
            <person name="Moran D.A.P."/>
            <person name="Tomita M."/>
            <person name="Numata K."/>
            <person name="Arakawa K."/>
        </authorList>
    </citation>
    <scope>NUCLEOTIDE SEQUENCE</scope>
</reference>
<evidence type="ECO:0000313" key="2">
    <source>
        <dbReference type="Proteomes" id="UP000886998"/>
    </source>
</evidence>
<name>A0A8X7BV34_9ARAC</name>
<evidence type="ECO:0000313" key="1">
    <source>
        <dbReference type="EMBL" id="GFY44223.1"/>
    </source>
</evidence>
<protein>
    <submittedName>
        <fullName evidence="1">Uncharacterized protein</fullName>
    </submittedName>
</protein>
<dbReference type="Proteomes" id="UP000886998">
    <property type="component" value="Unassembled WGS sequence"/>
</dbReference>
<proteinExistence type="predicted"/>
<sequence length="70" mass="7864">MQVEEFDKGTKNGDRSNKQTEFPICYNDELLHAISSSVYKTLPSANMNEEYLGDIESGGHRHECTDPTAI</sequence>
<dbReference type="EMBL" id="BMAV01004112">
    <property type="protein sequence ID" value="GFY44223.1"/>
    <property type="molecule type" value="Genomic_DNA"/>
</dbReference>
<keyword evidence="2" id="KW-1185">Reference proteome</keyword>
<comment type="caution">
    <text evidence="1">The sequence shown here is derived from an EMBL/GenBank/DDBJ whole genome shotgun (WGS) entry which is preliminary data.</text>
</comment>
<accession>A0A8X7BV34</accession>